<dbReference type="GO" id="GO:0003824">
    <property type="term" value="F:catalytic activity"/>
    <property type="evidence" value="ECO:0007669"/>
    <property type="project" value="InterPro"/>
</dbReference>
<dbReference type="PANTHER" id="PTHR11895:SF76">
    <property type="entry name" value="INDOLEACETAMIDE HYDROLASE"/>
    <property type="match status" value="1"/>
</dbReference>
<dbReference type="AlphaFoldDB" id="A0A2H3L068"/>
<name>A0A2H3L068_9CHLR</name>
<accession>A0A2H3L068</accession>
<reference evidence="2 3" key="1">
    <citation type="submission" date="2016-05" db="EMBL/GenBank/DDBJ databases">
        <authorList>
            <person name="Lavstsen T."/>
            <person name="Jespersen J.S."/>
        </authorList>
    </citation>
    <scope>NUCLEOTIDE SEQUENCE [LARGE SCALE GENOMIC DNA]</scope>
    <source>
        <strain evidence="2 3">B7-9</strain>
    </source>
</reference>
<dbReference type="Gene3D" id="3.90.1300.10">
    <property type="entry name" value="Amidase signature (AS) domain"/>
    <property type="match status" value="1"/>
</dbReference>
<feature type="domain" description="Amidase" evidence="1">
    <location>
        <begin position="26"/>
        <end position="454"/>
    </location>
</feature>
<dbReference type="PANTHER" id="PTHR11895">
    <property type="entry name" value="TRANSAMIDASE"/>
    <property type="match status" value="1"/>
</dbReference>
<dbReference type="OrthoDB" id="9811471at2"/>
<organism evidence="2 3">
    <name type="scientific">Candidatus Chloroploca asiatica</name>
    <dbReference type="NCBI Taxonomy" id="1506545"/>
    <lineage>
        <taxon>Bacteria</taxon>
        <taxon>Bacillati</taxon>
        <taxon>Chloroflexota</taxon>
        <taxon>Chloroflexia</taxon>
        <taxon>Chloroflexales</taxon>
        <taxon>Chloroflexineae</taxon>
        <taxon>Oscillochloridaceae</taxon>
        <taxon>Candidatus Chloroploca</taxon>
    </lineage>
</organism>
<dbReference type="InterPro" id="IPR020556">
    <property type="entry name" value="Amidase_CS"/>
</dbReference>
<evidence type="ECO:0000259" key="1">
    <source>
        <dbReference type="Pfam" id="PF01425"/>
    </source>
</evidence>
<dbReference type="Proteomes" id="UP000220922">
    <property type="component" value="Unassembled WGS sequence"/>
</dbReference>
<dbReference type="SUPFAM" id="SSF75304">
    <property type="entry name" value="Amidase signature (AS) enzymes"/>
    <property type="match status" value="1"/>
</dbReference>
<evidence type="ECO:0000313" key="2">
    <source>
        <dbReference type="EMBL" id="PDV99705.1"/>
    </source>
</evidence>
<dbReference type="EMBL" id="LYXE01000063">
    <property type="protein sequence ID" value="PDV99705.1"/>
    <property type="molecule type" value="Genomic_DNA"/>
</dbReference>
<dbReference type="PROSITE" id="PS00571">
    <property type="entry name" value="AMIDASES"/>
    <property type="match status" value="1"/>
</dbReference>
<dbReference type="Pfam" id="PF01425">
    <property type="entry name" value="Amidase"/>
    <property type="match status" value="1"/>
</dbReference>
<protein>
    <submittedName>
        <fullName evidence="2">Amidase</fullName>
    </submittedName>
</protein>
<dbReference type="InterPro" id="IPR023631">
    <property type="entry name" value="Amidase_dom"/>
</dbReference>
<dbReference type="InterPro" id="IPR036928">
    <property type="entry name" value="AS_sf"/>
</dbReference>
<gene>
    <name evidence="2" type="ORF">A9Q02_00335</name>
</gene>
<keyword evidence="3" id="KW-1185">Reference proteome</keyword>
<proteinExistence type="predicted"/>
<dbReference type="NCBIfam" id="NF005686">
    <property type="entry name" value="PRK07486.1"/>
    <property type="match status" value="1"/>
</dbReference>
<comment type="caution">
    <text evidence="2">The sequence shown here is derived from an EMBL/GenBank/DDBJ whole genome shotgun (WGS) entry which is preliminary data.</text>
</comment>
<evidence type="ECO:0000313" key="3">
    <source>
        <dbReference type="Proteomes" id="UP000220922"/>
    </source>
</evidence>
<dbReference type="RefSeq" id="WP_097651471.1">
    <property type="nucleotide sequence ID" value="NZ_LYXE01000063.1"/>
</dbReference>
<sequence length="474" mass="51498">MSEELCLMTAAELATHIRARRLSCTEVMQAHIERIDRLNAQVNALVTCIPERALTIARSYDEALAHGTAPSLKEAPLYGLPVAHKDLTETRGLRTTYGSPIFADYVPAFDALIVDRLKRAGAITVGKTNTPEFGAGSQTFNAVFGVTRNPYDLDKTCGGSSGGSAVALACRMLPLADGSDMGGSLRNPASFCNIVGFRTTPGRVPVWPDLAPYMPLSVVGPMARTVSDVALMLSAIAGPDPRAPLSLDEPGASFREPLASDLHGLRIAWAPDLGGLPVDHEVATVFAAQRPIFESLGCLVEDAHPDLSDADEIFLTLRAMHFELSLGNLLEEHRAQMKDTVIWNIEAGQQLRGPAIGQALRKHSQLLAHMRAFFNRYDAMVLPVSQVPPFPIEQPYVTEINGVPMQNYIEWMRSCYWISVTGQPALAVPGGFTSTGLPVGLQIVGRPRDERLLLRLGYAFEQATGYYRHQPAMV</sequence>
<dbReference type="InterPro" id="IPR000120">
    <property type="entry name" value="Amidase"/>
</dbReference>